<dbReference type="InterPro" id="IPR046732">
    <property type="entry name" value="DUF6624"/>
</dbReference>
<dbReference type="OrthoDB" id="1164858at2"/>
<protein>
    <submittedName>
        <fullName evidence="1">Uncharacterized protein</fullName>
    </submittedName>
</protein>
<name>A0A1G6J346_NIADE</name>
<dbReference type="Proteomes" id="UP000198757">
    <property type="component" value="Unassembled WGS sequence"/>
</dbReference>
<dbReference type="Pfam" id="PF20329">
    <property type="entry name" value="DUF6624"/>
    <property type="match status" value="1"/>
</dbReference>
<evidence type="ECO:0000313" key="1">
    <source>
        <dbReference type="EMBL" id="SDC13090.1"/>
    </source>
</evidence>
<proteinExistence type="predicted"/>
<organism evidence="1 2">
    <name type="scientific">Niabella drilacis (strain DSM 25811 / CCM 8410 / CCUG 62505 / LMG 26954 / E90)</name>
    <dbReference type="NCBI Taxonomy" id="1285928"/>
    <lineage>
        <taxon>Bacteria</taxon>
        <taxon>Pseudomonadati</taxon>
        <taxon>Bacteroidota</taxon>
        <taxon>Chitinophagia</taxon>
        <taxon>Chitinophagales</taxon>
        <taxon>Chitinophagaceae</taxon>
        <taxon>Niabella</taxon>
    </lineage>
</organism>
<dbReference type="AlphaFoldDB" id="A0A1G6J346"/>
<gene>
    <name evidence="1" type="ORF">SAMN04487894_101404</name>
</gene>
<accession>A0A1G6J346</accession>
<keyword evidence="2" id="KW-1185">Reference proteome</keyword>
<reference evidence="2" key="1">
    <citation type="submission" date="2016-10" db="EMBL/GenBank/DDBJ databases">
        <authorList>
            <person name="Varghese N."/>
            <person name="Submissions S."/>
        </authorList>
    </citation>
    <scope>NUCLEOTIDE SEQUENCE [LARGE SCALE GENOMIC DNA]</scope>
    <source>
        <strain evidence="2">DSM 25811 / CCM 8410 / LMG 26954 / E90</strain>
    </source>
</reference>
<dbReference type="EMBL" id="FMZO01000001">
    <property type="protein sequence ID" value="SDC13090.1"/>
    <property type="molecule type" value="Genomic_DNA"/>
</dbReference>
<dbReference type="RefSeq" id="WP_090388339.1">
    <property type="nucleotide sequence ID" value="NZ_FMZO01000001.1"/>
</dbReference>
<dbReference type="STRING" id="1285928.SAMN04487894_101404"/>
<evidence type="ECO:0000313" key="2">
    <source>
        <dbReference type="Proteomes" id="UP000198757"/>
    </source>
</evidence>
<sequence>MNSKKLFILIFLTGFNLTVFSQITSYNFDPNKVNKELAHKMDSLYQEDQKYRSDWIRLRQEGASKEQLDSIKSIVRMKDSSNVIFATQLLDKYGWLGPQNVGLQGTQALFLIIQHANLETQKKYYPIILQAEKEGNILSSNVAIMEDRIAVREGREQTYGSQGYYDSEKKKTFIYPLLDFENLDKLRKSRGLEPMKEYIKDWDVSDYISYLPYAKELLKKLKEAN</sequence>